<sequence>MINKSTRSILHGLTNGTDGERRAEADDLGIDDGRAQRLSSLSPDTSIRSKYRAFSSAVVVLEKDKRPPDDDRLRCSPDGAPTPTGKQSDGAPAAT</sequence>
<feature type="region of interest" description="Disordered" evidence="1">
    <location>
        <begin position="62"/>
        <end position="95"/>
    </location>
</feature>
<evidence type="ECO:0000313" key="3">
    <source>
        <dbReference type="Proteomes" id="UP000000716"/>
    </source>
</evidence>
<feature type="region of interest" description="Disordered" evidence="1">
    <location>
        <begin position="1"/>
        <end position="30"/>
    </location>
</feature>
<name>C4L6R0_EXISA</name>
<proteinExistence type="predicted"/>
<evidence type="ECO:0000256" key="1">
    <source>
        <dbReference type="SAM" id="MobiDB-lite"/>
    </source>
</evidence>
<organism evidence="2 3">
    <name type="scientific">Exiguobacterium sp. (strain ATCC BAA-1283 / AT1b)</name>
    <dbReference type="NCBI Taxonomy" id="360911"/>
    <lineage>
        <taxon>Bacteria</taxon>
        <taxon>Bacillati</taxon>
        <taxon>Bacillota</taxon>
        <taxon>Bacilli</taxon>
        <taxon>Bacillales</taxon>
        <taxon>Bacillales Family XII. Incertae Sedis</taxon>
        <taxon>Exiguobacterium</taxon>
    </lineage>
</organism>
<keyword evidence="3" id="KW-1185">Reference proteome</keyword>
<evidence type="ECO:0000313" key="2">
    <source>
        <dbReference type="EMBL" id="ACQ71939.1"/>
    </source>
</evidence>
<dbReference type="Proteomes" id="UP000000716">
    <property type="component" value="Chromosome"/>
</dbReference>
<dbReference type="AlphaFoldDB" id="C4L6R0"/>
<accession>C4L6R0</accession>
<feature type="compositionally biased region" description="Basic and acidic residues" evidence="1">
    <location>
        <begin position="62"/>
        <end position="75"/>
    </location>
</feature>
<dbReference type="KEGG" id="eat:EAT1b_3025"/>
<protein>
    <submittedName>
        <fullName evidence="2">Uncharacterized protein</fullName>
    </submittedName>
</protein>
<reference evidence="2 3" key="1">
    <citation type="journal article" date="2011" name="J. Bacteriol.">
        <title>Complete genome sequence of the Thermophilic Bacterium Exiguobacterium sp. AT1b.</title>
        <authorList>
            <person name="Vishnivetskaya T.A."/>
            <person name="Lucas S."/>
            <person name="Copeland A."/>
            <person name="Lapidus A."/>
            <person name="Glavina Del Rio T."/>
            <person name="Dalin E."/>
            <person name="Tice H."/>
            <person name="Bruce D.C."/>
            <person name="Goodwin L.A."/>
            <person name="Pitluck S."/>
            <person name="Saunders E."/>
            <person name="Brettin T."/>
            <person name="Detter C."/>
            <person name="Han C."/>
            <person name="Larimer F."/>
            <person name="Land M.L."/>
            <person name="Hauser L.J."/>
            <person name="Kyrpides N.C."/>
            <person name="Ovchinnikova G."/>
            <person name="Kathariou S."/>
            <person name="Ramaley R.F."/>
            <person name="Rodrigues D.F."/>
            <person name="Hendrix C."/>
            <person name="Richardson P."/>
            <person name="Tiedje J.M."/>
        </authorList>
    </citation>
    <scope>NUCLEOTIDE SEQUENCE [LARGE SCALE GENOMIC DNA]</scope>
    <source>
        <strain evidence="3">ATCC BAA-1283 / AT1b</strain>
    </source>
</reference>
<dbReference type="HOGENOM" id="CLU_2450207_0_0_9"/>
<dbReference type="EMBL" id="CP001615">
    <property type="protein sequence ID" value="ACQ71939.1"/>
    <property type="molecule type" value="Genomic_DNA"/>
</dbReference>
<feature type="compositionally biased region" description="Basic and acidic residues" evidence="1">
    <location>
        <begin position="18"/>
        <end position="30"/>
    </location>
</feature>
<gene>
    <name evidence="2" type="ordered locus">EAT1b_3025</name>
</gene>
<dbReference type="STRING" id="360911.EAT1b_3025"/>